<dbReference type="ExpressionAtlas" id="A0A1B6P8F7">
    <property type="expression patterns" value="baseline"/>
</dbReference>
<evidence type="ECO:0000313" key="2">
    <source>
        <dbReference type="EMBL" id="KXG21835.1"/>
    </source>
</evidence>
<accession>A0A1B6P8F7</accession>
<protein>
    <submittedName>
        <fullName evidence="2">Uncharacterized protein</fullName>
    </submittedName>
</protein>
<proteinExistence type="predicted"/>
<sequence length="129" mass="13263">MNPLRPPSSSSRQVRAGNGRVGKGTAGQGRGAPAAAVAGQFGVVAGAAVAPTVDRSSEAAAASPTLPSFEASYLPAWWTSSSPMGSNEGNKNKRRTVRNCTLVQNMQGLKEFSMSAGALAEREKALECI</sequence>
<dbReference type="AlphaFoldDB" id="A0A1B6P8F7"/>
<organism evidence="2 3">
    <name type="scientific">Sorghum bicolor</name>
    <name type="common">Sorghum</name>
    <name type="synonym">Sorghum vulgare</name>
    <dbReference type="NCBI Taxonomy" id="4558"/>
    <lineage>
        <taxon>Eukaryota</taxon>
        <taxon>Viridiplantae</taxon>
        <taxon>Streptophyta</taxon>
        <taxon>Embryophyta</taxon>
        <taxon>Tracheophyta</taxon>
        <taxon>Spermatophyta</taxon>
        <taxon>Magnoliopsida</taxon>
        <taxon>Liliopsida</taxon>
        <taxon>Poales</taxon>
        <taxon>Poaceae</taxon>
        <taxon>PACMAD clade</taxon>
        <taxon>Panicoideae</taxon>
        <taxon>Andropogonodae</taxon>
        <taxon>Andropogoneae</taxon>
        <taxon>Sorghinae</taxon>
        <taxon>Sorghum</taxon>
    </lineage>
</organism>
<name>A0A1B6P8F7_SORBI</name>
<gene>
    <name evidence="2" type="ORF">SORBI_3009G113600</name>
</gene>
<keyword evidence="3" id="KW-1185">Reference proteome</keyword>
<feature type="region of interest" description="Disordered" evidence="1">
    <location>
        <begin position="1"/>
        <end position="33"/>
    </location>
</feature>
<feature type="compositionally biased region" description="Gly residues" evidence="1">
    <location>
        <begin position="19"/>
        <end position="30"/>
    </location>
</feature>
<reference evidence="3" key="2">
    <citation type="journal article" date="2018" name="Plant J.">
        <title>The Sorghum bicolor reference genome: improved assembly, gene annotations, a transcriptome atlas, and signatures of genome organization.</title>
        <authorList>
            <person name="McCormick R.F."/>
            <person name="Truong S.K."/>
            <person name="Sreedasyam A."/>
            <person name="Jenkins J."/>
            <person name="Shu S."/>
            <person name="Sims D."/>
            <person name="Kennedy M."/>
            <person name="Amirebrahimi M."/>
            <person name="Weers B.D."/>
            <person name="McKinley B."/>
            <person name="Mattison A."/>
            <person name="Morishige D.T."/>
            <person name="Grimwood J."/>
            <person name="Schmutz J."/>
            <person name="Mullet J.E."/>
        </authorList>
    </citation>
    <scope>NUCLEOTIDE SEQUENCE [LARGE SCALE GENOMIC DNA]</scope>
    <source>
        <strain evidence="3">cv. BTx623</strain>
    </source>
</reference>
<reference evidence="2 3" key="1">
    <citation type="journal article" date="2009" name="Nature">
        <title>The Sorghum bicolor genome and the diversification of grasses.</title>
        <authorList>
            <person name="Paterson A.H."/>
            <person name="Bowers J.E."/>
            <person name="Bruggmann R."/>
            <person name="Dubchak I."/>
            <person name="Grimwood J."/>
            <person name="Gundlach H."/>
            <person name="Haberer G."/>
            <person name="Hellsten U."/>
            <person name="Mitros T."/>
            <person name="Poliakov A."/>
            <person name="Schmutz J."/>
            <person name="Spannagl M."/>
            <person name="Tang H."/>
            <person name="Wang X."/>
            <person name="Wicker T."/>
            <person name="Bharti A.K."/>
            <person name="Chapman J."/>
            <person name="Feltus F.A."/>
            <person name="Gowik U."/>
            <person name="Grigoriev I.V."/>
            <person name="Lyons E."/>
            <person name="Maher C.A."/>
            <person name="Martis M."/>
            <person name="Narechania A."/>
            <person name="Otillar R.P."/>
            <person name="Penning B.W."/>
            <person name="Salamov A.A."/>
            <person name="Wang Y."/>
            <person name="Zhang L."/>
            <person name="Carpita N.C."/>
            <person name="Freeling M."/>
            <person name="Gingle A.R."/>
            <person name="Hash C.T."/>
            <person name="Keller B."/>
            <person name="Klein P."/>
            <person name="Kresovich S."/>
            <person name="McCann M.C."/>
            <person name="Ming R."/>
            <person name="Peterson D.G."/>
            <person name="Mehboob-ur-Rahman"/>
            <person name="Ware D."/>
            <person name="Westhoff P."/>
            <person name="Mayer K.F."/>
            <person name="Messing J."/>
            <person name="Rokhsar D.S."/>
        </authorList>
    </citation>
    <scope>NUCLEOTIDE SEQUENCE [LARGE SCALE GENOMIC DNA]</scope>
    <source>
        <strain evidence="3">cv. BTx623</strain>
    </source>
</reference>
<evidence type="ECO:0000313" key="3">
    <source>
        <dbReference type="Proteomes" id="UP000000768"/>
    </source>
</evidence>
<dbReference type="Gramene" id="KXG21835">
    <property type="protein sequence ID" value="KXG21835"/>
    <property type="gene ID" value="SORBI_3009G113600"/>
</dbReference>
<dbReference type="EMBL" id="CM000768">
    <property type="protein sequence ID" value="KXG21835.1"/>
    <property type="molecule type" value="Genomic_DNA"/>
</dbReference>
<dbReference type="Proteomes" id="UP000000768">
    <property type="component" value="Chromosome 9"/>
</dbReference>
<evidence type="ECO:0000256" key="1">
    <source>
        <dbReference type="SAM" id="MobiDB-lite"/>
    </source>
</evidence>